<comment type="caution">
    <text evidence="1">The sequence shown here is derived from an EMBL/GenBank/DDBJ whole genome shotgun (WGS) entry which is preliminary data.</text>
</comment>
<name>A0A811LRF5_9BILA</name>
<organism evidence="1 2">
    <name type="scientific">Bursaphelenchus okinawaensis</name>
    <dbReference type="NCBI Taxonomy" id="465554"/>
    <lineage>
        <taxon>Eukaryota</taxon>
        <taxon>Metazoa</taxon>
        <taxon>Ecdysozoa</taxon>
        <taxon>Nematoda</taxon>
        <taxon>Chromadorea</taxon>
        <taxon>Rhabditida</taxon>
        <taxon>Tylenchina</taxon>
        <taxon>Tylenchomorpha</taxon>
        <taxon>Aphelenchoidea</taxon>
        <taxon>Aphelenchoididae</taxon>
        <taxon>Bursaphelenchus</taxon>
    </lineage>
</organism>
<dbReference type="EMBL" id="CAJFCW020000006">
    <property type="protein sequence ID" value="CAG9127851.1"/>
    <property type="molecule type" value="Genomic_DNA"/>
</dbReference>
<keyword evidence="2" id="KW-1185">Reference proteome</keyword>
<dbReference type="AlphaFoldDB" id="A0A811LRF5"/>
<gene>
    <name evidence="1" type="ORF">BOKJ2_LOCUS14232</name>
</gene>
<evidence type="ECO:0008006" key="3">
    <source>
        <dbReference type="Google" id="ProtNLM"/>
    </source>
</evidence>
<evidence type="ECO:0000313" key="2">
    <source>
        <dbReference type="Proteomes" id="UP000614601"/>
    </source>
</evidence>
<dbReference type="CDD" id="cd09917">
    <property type="entry name" value="F-box_SF"/>
    <property type="match status" value="1"/>
</dbReference>
<dbReference type="Proteomes" id="UP000783686">
    <property type="component" value="Unassembled WGS sequence"/>
</dbReference>
<evidence type="ECO:0000313" key="1">
    <source>
        <dbReference type="EMBL" id="CAD5230632.1"/>
    </source>
</evidence>
<dbReference type="EMBL" id="CAJFDH010000006">
    <property type="protein sequence ID" value="CAD5230632.1"/>
    <property type="molecule type" value="Genomic_DNA"/>
</dbReference>
<proteinExistence type="predicted"/>
<dbReference type="Proteomes" id="UP000614601">
    <property type="component" value="Unassembled WGS sequence"/>
</dbReference>
<sequence>MRGFAKLLPLEMWHCVIEYLEIMEDAISLAMVNKHFYKLVGMDFKKICYDHVIYRLKGETWAEAFNDFGARSVKMLFVESYVHHEHAVCCPFTGKMAIKLDNGYVILTNIDFGLKEFTILDFTSYTNHITHVNMINRGKELLVRTSTFVLVYDLCSMKVTQKHDMVPTSRYGQNGQLLNYQIIKNGFIFDLYTKKEFKIDAQTAKGLICYINMYDRPKYIAVHTTDNKLVLIDSETDERQDVCEWKAGMNVYVINENDSVFVMNGYVNPAEEFGLRIYSIKKRKMVFEEPEVRYWRLFNSNTLFQTQQKTFLVYNKLHDCWLKTKRDTNLLLFYNIDYFCDFGFVPLPTYKIVESQRYRKYDEVVRNMYFWFKKDKIITKRFSAEVELHDVLDWKMNTDQKRHLIESTKRAESAQDYIAAIGFMRRMAMENLITTQDDIAMFLRAYRLHWEGLEETNGPLNAQTSKLYQDGVVLIKRYIKPNISDNTLMEMLHVLEKALNLFLEKSN</sequence>
<protein>
    <recommendedName>
        <fullName evidence="3">F-box domain-containing protein</fullName>
    </recommendedName>
</protein>
<accession>A0A811LRF5</accession>
<reference evidence="1" key="1">
    <citation type="submission" date="2020-09" db="EMBL/GenBank/DDBJ databases">
        <authorList>
            <person name="Kikuchi T."/>
        </authorList>
    </citation>
    <scope>NUCLEOTIDE SEQUENCE</scope>
    <source>
        <strain evidence="1">SH1</strain>
    </source>
</reference>